<sequence length="247" mass="27692">MLKTIADLHTHTVFSDGRLSPQEVLQIASDKGYRVGLADHCGPGNFQLDSEARFEKYFTAIQDLPAYRAVELDLGRDIPVSRQSLKRCHYLIGGVHSVGTVDFFDPKITRVDLDLLLAEMLEIIERQSQKYSFDILAHPGLLPCNFREQKDAITSGWRMKLVALALKCTLAIEISSRWLAPDYKLAAMAKEAGLKFSLGSDGHGADKMCRLDYSLELAGKLELTDRDLFWPVNGTIPWRKNPGSDRP</sequence>
<dbReference type="PANTHER" id="PTHR36928:SF1">
    <property type="entry name" value="PHOSPHATASE YCDX-RELATED"/>
    <property type="match status" value="1"/>
</dbReference>
<comment type="caution">
    <text evidence="2">The sequence shown here is derived from an EMBL/GenBank/DDBJ whole genome shotgun (WGS) entry which is preliminary data.</text>
</comment>
<name>A0A933I8U7_UNCT6</name>
<dbReference type="PANTHER" id="PTHR36928">
    <property type="entry name" value="PHOSPHATASE YCDX-RELATED"/>
    <property type="match status" value="1"/>
</dbReference>
<feature type="domain" description="PHP" evidence="1">
    <location>
        <begin position="7"/>
        <end position="143"/>
    </location>
</feature>
<dbReference type="GO" id="GO:0008270">
    <property type="term" value="F:zinc ion binding"/>
    <property type="evidence" value="ECO:0007669"/>
    <property type="project" value="TreeGrafter"/>
</dbReference>
<dbReference type="InterPro" id="IPR016195">
    <property type="entry name" value="Pol/histidinol_Pase-like"/>
</dbReference>
<dbReference type="Gene3D" id="3.20.20.140">
    <property type="entry name" value="Metal-dependent hydrolases"/>
    <property type="match status" value="1"/>
</dbReference>
<evidence type="ECO:0000259" key="1">
    <source>
        <dbReference type="Pfam" id="PF02811"/>
    </source>
</evidence>
<dbReference type="InterPro" id="IPR004013">
    <property type="entry name" value="PHP_dom"/>
</dbReference>
<gene>
    <name evidence="2" type="ORF">HY768_05840</name>
</gene>
<dbReference type="GO" id="GO:0042578">
    <property type="term" value="F:phosphoric ester hydrolase activity"/>
    <property type="evidence" value="ECO:0007669"/>
    <property type="project" value="TreeGrafter"/>
</dbReference>
<dbReference type="InterPro" id="IPR050243">
    <property type="entry name" value="PHP_phosphatase"/>
</dbReference>
<dbReference type="Pfam" id="PF02811">
    <property type="entry name" value="PHP"/>
    <property type="match status" value="1"/>
</dbReference>
<organism evidence="2 3">
    <name type="scientific">candidate division TA06 bacterium</name>
    <dbReference type="NCBI Taxonomy" id="2250710"/>
    <lineage>
        <taxon>Bacteria</taxon>
        <taxon>Bacteria division TA06</taxon>
    </lineage>
</organism>
<dbReference type="EMBL" id="JACQXR010000076">
    <property type="protein sequence ID" value="MBI4726730.1"/>
    <property type="molecule type" value="Genomic_DNA"/>
</dbReference>
<dbReference type="AlphaFoldDB" id="A0A933I8U7"/>
<evidence type="ECO:0000313" key="2">
    <source>
        <dbReference type="EMBL" id="MBI4726730.1"/>
    </source>
</evidence>
<accession>A0A933I8U7</accession>
<dbReference type="SUPFAM" id="SSF89550">
    <property type="entry name" value="PHP domain-like"/>
    <property type="match status" value="1"/>
</dbReference>
<dbReference type="Proteomes" id="UP000736328">
    <property type="component" value="Unassembled WGS sequence"/>
</dbReference>
<evidence type="ECO:0000313" key="3">
    <source>
        <dbReference type="Proteomes" id="UP000736328"/>
    </source>
</evidence>
<dbReference type="GO" id="GO:0005829">
    <property type="term" value="C:cytosol"/>
    <property type="evidence" value="ECO:0007669"/>
    <property type="project" value="TreeGrafter"/>
</dbReference>
<reference evidence="2" key="1">
    <citation type="submission" date="2020-07" db="EMBL/GenBank/DDBJ databases">
        <title>Huge and variable diversity of episymbiotic CPR bacteria and DPANN archaea in groundwater ecosystems.</title>
        <authorList>
            <person name="He C.Y."/>
            <person name="Keren R."/>
            <person name="Whittaker M."/>
            <person name="Farag I.F."/>
            <person name="Doudna J."/>
            <person name="Cate J.H.D."/>
            <person name="Banfield J.F."/>
        </authorList>
    </citation>
    <scope>NUCLEOTIDE SEQUENCE</scope>
    <source>
        <strain evidence="2">NC_groundwater_1520_Pr4_B-0.1um_53_5</strain>
    </source>
</reference>
<protein>
    <recommendedName>
        <fullName evidence="1">PHP domain-containing protein</fullName>
    </recommendedName>
</protein>
<proteinExistence type="predicted"/>